<keyword evidence="2" id="KW-1185">Reference proteome</keyword>
<dbReference type="Proteomes" id="UP000054630">
    <property type="component" value="Unassembled WGS sequence"/>
</dbReference>
<comment type="caution">
    <text evidence="1">The sequence shown here is derived from an EMBL/GenBank/DDBJ whole genome shotgun (WGS) entry which is preliminary data.</text>
</comment>
<sequence length="73" mass="8721">MDYMLPSRQRQGICRRDELKEHQTILSTNKIDNKFNTLKTTSTLQIQFNNFKFSKEQKKKTHGLAIRGRFVDF</sequence>
<name>A0A0V0SI68_9BILA</name>
<dbReference type="EMBL" id="JYDL01000008">
    <property type="protein sequence ID" value="KRX26327.1"/>
    <property type="molecule type" value="Genomic_DNA"/>
</dbReference>
<reference evidence="1 2" key="1">
    <citation type="submission" date="2015-01" db="EMBL/GenBank/DDBJ databases">
        <title>Evolution of Trichinella species and genotypes.</title>
        <authorList>
            <person name="Korhonen P.K."/>
            <person name="Edoardo P."/>
            <person name="Giuseppe L.R."/>
            <person name="Gasser R.B."/>
        </authorList>
    </citation>
    <scope>NUCLEOTIDE SEQUENCE [LARGE SCALE GENOMIC DNA]</scope>
    <source>
        <strain evidence="1">ISS37</strain>
    </source>
</reference>
<organism evidence="1 2">
    <name type="scientific">Trichinella nelsoni</name>
    <dbReference type="NCBI Taxonomy" id="6336"/>
    <lineage>
        <taxon>Eukaryota</taxon>
        <taxon>Metazoa</taxon>
        <taxon>Ecdysozoa</taxon>
        <taxon>Nematoda</taxon>
        <taxon>Enoplea</taxon>
        <taxon>Dorylaimia</taxon>
        <taxon>Trichinellida</taxon>
        <taxon>Trichinellidae</taxon>
        <taxon>Trichinella</taxon>
    </lineage>
</organism>
<proteinExistence type="predicted"/>
<dbReference type="AlphaFoldDB" id="A0A0V0SI68"/>
<protein>
    <submittedName>
        <fullName evidence="1">Uncharacterized protein</fullName>
    </submittedName>
</protein>
<accession>A0A0V0SI68</accession>
<evidence type="ECO:0000313" key="2">
    <source>
        <dbReference type="Proteomes" id="UP000054630"/>
    </source>
</evidence>
<gene>
    <name evidence="1" type="ORF">T07_8575</name>
</gene>
<evidence type="ECO:0000313" key="1">
    <source>
        <dbReference type="EMBL" id="KRX26327.1"/>
    </source>
</evidence>